<proteinExistence type="predicted"/>
<dbReference type="Gene3D" id="3.40.50.300">
    <property type="entry name" value="P-loop containing nucleotide triphosphate hydrolases"/>
    <property type="match status" value="1"/>
</dbReference>
<organism evidence="1 2">
    <name type="scientific">Oryza meyeriana var. granulata</name>
    <dbReference type="NCBI Taxonomy" id="110450"/>
    <lineage>
        <taxon>Eukaryota</taxon>
        <taxon>Viridiplantae</taxon>
        <taxon>Streptophyta</taxon>
        <taxon>Embryophyta</taxon>
        <taxon>Tracheophyta</taxon>
        <taxon>Spermatophyta</taxon>
        <taxon>Magnoliopsida</taxon>
        <taxon>Liliopsida</taxon>
        <taxon>Poales</taxon>
        <taxon>Poaceae</taxon>
        <taxon>BOP clade</taxon>
        <taxon>Oryzoideae</taxon>
        <taxon>Oryzeae</taxon>
        <taxon>Oryzinae</taxon>
        <taxon>Oryza</taxon>
        <taxon>Oryza meyeriana</taxon>
    </lineage>
</organism>
<reference evidence="1 2" key="1">
    <citation type="submission" date="2019-11" db="EMBL/GenBank/DDBJ databases">
        <title>Whole genome sequence of Oryza granulata.</title>
        <authorList>
            <person name="Li W."/>
        </authorList>
    </citation>
    <scope>NUCLEOTIDE SEQUENCE [LARGE SCALE GENOMIC DNA]</scope>
    <source>
        <strain evidence="2">cv. Menghai</strain>
        <tissue evidence="1">Leaf</tissue>
    </source>
</reference>
<accession>A0A6G1DM11</accession>
<gene>
    <name evidence="1" type="ORF">E2562_020396</name>
</gene>
<dbReference type="OrthoDB" id="775260at2759"/>
<dbReference type="Proteomes" id="UP000479710">
    <property type="component" value="Unassembled WGS sequence"/>
</dbReference>
<protein>
    <submittedName>
        <fullName evidence="1">Uncharacterized protein</fullName>
    </submittedName>
</protein>
<dbReference type="AlphaFoldDB" id="A0A6G1DM11"/>
<name>A0A6G1DM11_9ORYZ</name>
<dbReference type="EMBL" id="SPHZ02000006">
    <property type="protein sequence ID" value="KAF0913242.1"/>
    <property type="molecule type" value="Genomic_DNA"/>
</dbReference>
<evidence type="ECO:0000313" key="2">
    <source>
        <dbReference type="Proteomes" id="UP000479710"/>
    </source>
</evidence>
<evidence type="ECO:0000313" key="1">
    <source>
        <dbReference type="EMBL" id="KAF0913242.1"/>
    </source>
</evidence>
<sequence>MLGNKLAEIIGATGIGKTRLSVEVAKSIGGEVVLSRKENMDDESNISVEDNPAEEFNGCLLYTSDESNISVEDNPAEEFNDVEANSQNTGPNGMCGYTAEMHNRLALLGMSRWRESLKGPDRETVALEGIEGH</sequence>
<comment type="caution">
    <text evidence="1">The sequence shown here is derived from an EMBL/GenBank/DDBJ whole genome shotgun (WGS) entry which is preliminary data.</text>
</comment>
<dbReference type="InterPro" id="IPR027417">
    <property type="entry name" value="P-loop_NTPase"/>
</dbReference>
<keyword evidence="2" id="KW-1185">Reference proteome</keyword>